<keyword evidence="4" id="KW-0732">Signal</keyword>
<evidence type="ECO:0000256" key="2">
    <source>
        <dbReference type="ARBA" id="ARBA00006370"/>
    </source>
</evidence>
<feature type="chain" id="PRO_5031211825" description="MD-2-related lipid-recognition domain-containing protein" evidence="4">
    <location>
        <begin position="17"/>
        <end position="153"/>
    </location>
</feature>
<dbReference type="EMBL" id="LR899011">
    <property type="protein sequence ID" value="CAD7084474.1"/>
    <property type="molecule type" value="Genomic_DNA"/>
</dbReference>
<evidence type="ECO:0000259" key="5">
    <source>
        <dbReference type="SMART" id="SM00737"/>
    </source>
</evidence>
<keyword evidence="3" id="KW-0964">Secreted</keyword>
<dbReference type="InParanoid" id="A0A7R8UPD3"/>
<dbReference type="Proteomes" id="UP000594454">
    <property type="component" value="Chromosome 3"/>
</dbReference>
<feature type="domain" description="MD-2-related lipid-recognition" evidence="5">
    <location>
        <begin position="20"/>
        <end position="147"/>
    </location>
</feature>
<name>A0A7R8UPD3_HERIL</name>
<dbReference type="OrthoDB" id="6489092at2759"/>
<evidence type="ECO:0000256" key="3">
    <source>
        <dbReference type="ARBA" id="ARBA00022525"/>
    </source>
</evidence>
<organism evidence="6 7">
    <name type="scientific">Hermetia illucens</name>
    <name type="common">Black soldier fly</name>
    <dbReference type="NCBI Taxonomy" id="343691"/>
    <lineage>
        <taxon>Eukaryota</taxon>
        <taxon>Metazoa</taxon>
        <taxon>Ecdysozoa</taxon>
        <taxon>Arthropoda</taxon>
        <taxon>Hexapoda</taxon>
        <taxon>Insecta</taxon>
        <taxon>Pterygota</taxon>
        <taxon>Neoptera</taxon>
        <taxon>Endopterygota</taxon>
        <taxon>Diptera</taxon>
        <taxon>Brachycera</taxon>
        <taxon>Stratiomyomorpha</taxon>
        <taxon>Stratiomyidae</taxon>
        <taxon>Hermetiinae</taxon>
        <taxon>Hermetia</taxon>
    </lineage>
</organism>
<dbReference type="GO" id="GO:0015918">
    <property type="term" value="P:sterol transport"/>
    <property type="evidence" value="ECO:0007669"/>
    <property type="project" value="InterPro"/>
</dbReference>
<comment type="subcellular location">
    <subcellularLocation>
        <location evidence="1">Secreted</location>
    </subcellularLocation>
</comment>
<dbReference type="InterPro" id="IPR003172">
    <property type="entry name" value="ML_dom"/>
</dbReference>
<evidence type="ECO:0000256" key="1">
    <source>
        <dbReference type="ARBA" id="ARBA00004613"/>
    </source>
</evidence>
<dbReference type="AlphaFoldDB" id="A0A7R8UPD3"/>
<dbReference type="Gene3D" id="2.60.40.770">
    <property type="match status" value="1"/>
</dbReference>
<keyword evidence="7" id="KW-1185">Reference proteome</keyword>
<proteinExistence type="inferred from homology"/>
<dbReference type="InterPro" id="IPR039670">
    <property type="entry name" value="NPC2-like"/>
</dbReference>
<dbReference type="InterPro" id="IPR014756">
    <property type="entry name" value="Ig_E-set"/>
</dbReference>
<gene>
    <name evidence="6" type="ORF">HERILL_LOCUS7363</name>
</gene>
<evidence type="ECO:0000313" key="6">
    <source>
        <dbReference type="EMBL" id="CAD7084474.1"/>
    </source>
</evidence>
<comment type="similarity">
    <text evidence="2">Belongs to the NPC2 family.</text>
</comment>
<dbReference type="PANTHER" id="PTHR11306:SF36">
    <property type="entry name" value="NIEMANN-PICK TYPE C-2C-RELATED"/>
    <property type="match status" value="1"/>
</dbReference>
<sequence>MYRLLIIALTFANALAETPVSRCKCGDSPFPTYVQIEGCDIQPCPIIKGTTGRFHLEFVADFDAKNLTTNVVAKIFGMSVAYPVPDDQKYTCQHLLHGSYCPIYKGEDVSYVFELFIGTFYPEISLSVEVSVTDEKDRVLTCFSAAISVKKGE</sequence>
<dbReference type="GO" id="GO:0005576">
    <property type="term" value="C:extracellular region"/>
    <property type="evidence" value="ECO:0007669"/>
    <property type="project" value="UniProtKB-SubCell"/>
</dbReference>
<dbReference type="PANTHER" id="PTHR11306">
    <property type="entry name" value="NIEMANN PICK TYPE C2 PROTEIN NPC2-RELATED"/>
    <property type="match status" value="1"/>
</dbReference>
<evidence type="ECO:0000313" key="7">
    <source>
        <dbReference type="Proteomes" id="UP000594454"/>
    </source>
</evidence>
<dbReference type="SUPFAM" id="SSF81296">
    <property type="entry name" value="E set domains"/>
    <property type="match status" value="1"/>
</dbReference>
<feature type="signal peptide" evidence="4">
    <location>
        <begin position="1"/>
        <end position="16"/>
    </location>
</feature>
<dbReference type="Pfam" id="PF02221">
    <property type="entry name" value="E1_DerP2_DerF2"/>
    <property type="match status" value="1"/>
</dbReference>
<dbReference type="FunFam" id="2.60.40.770:FF:000001">
    <property type="entry name" value="NPC intracellular cholesterol transporter 2"/>
    <property type="match status" value="1"/>
</dbReference>
<accession>A0A7R8UPD3</accession>
<dbReference type="SMART" id="SM00737">
    <property type="entry name" value="ML"/>
    <property type="match status" value="1"/>
</dbReference>
<protein>
    <recommendedName>
        <fullName evidence="5">MD-2-related lipid-recognition domain-containing protein</fullName>
    </recommendedName>
</protein>
<reference evidence="6 7" key="1">
    <citation type="submission" date="2020-11" db="EMBL/GenBank/DDBJ databases">
        <authorList>
            <person name="Wallbank WR R."/>
            <person name="Pardo Diaz C."/>
            <person name="Kozak K."/>
            <person name="Martin S."/>
            <person name="Jiggins C."/>
            <person name="Moest M."/>
            <person name="Warren A I."/>
            <person name="Generalovic N T."/>
            <person name="Byers J.R.P. K."/>
            <person name="Montejo-Kovacevich G."/>
            <person name="Yen C E."/>
        </authorList>
    </citation>
    <scope>NUCLEOTIDE SEQUENCE [LARGE SCALE GENOMIC DNA]</scope>
</reference>
<evidence type="ECO:0000256" key="4">
    <source>
        <dbReference type="SAM" id="SignalP"/>
    </source>
</evidence>
<dbReference type="GO" id="GO:0032934">
    <property type="term" value="F:sterol binding"/>
    <property type="evidence" value="ECO:0007669"/>
    <property type="project" value="InterPro"/>
</dbReference>